<dbReference type="AlphaFoldDB" id="I9LEW4"/>
<keyword evidence="3" id="KW-0479">Metal-binding</keyword>
<dbReference type="GO" id="GO:0051539">
    <property type="term" value="F:4 iron, 4 sulfur cluster binding"/>
    <property type="evidence" value="ECO:0007669"/>
    <property type="project" value="UniProtKB-KW"/>
</dbReference>
<gene>
    <name evidence="8" type="ORF">FB4_0534</name>
</gene>
<dbReference type="OrthoDB" id="9798978at2"/>
<organism evidence="8 9">
    <name type="scientific">Pelosinus fermentans B4</name>
    <dbReference type="NCBI Taxonomy" id="1149862"/>
    <lineage>
        <taxon>Bacteria</taxon>
        <taxon>Bacillati</taxon>
        <taxon>Bacillota</taxon>
        <taxon>Negativicutes</taxon>
        <taxon>Selenomonadales</taxon>
        <taxon>Sporomusaceae</taxon>
        <taxon>Pelosinus</taxon>
    </lineage>
</organism>
<keyword evidence="4" id="KW-0408">Iron</keyword>
<proteinExistence type="inferred from homology"/>
<dbReference type="Proteomes" id="UP000004324">
    <property type="component" value="Unassembled WGS sequence"/>
</dbReference>
<sequence>MENLQVDVIIDRVADTLVKASSTFASDQIRAYERAIARETNENAKWVLEKLIENSQIAEERSAPLCDDTGTPHVIIELGENAILPGYFLNAVEQGVAEGLRRLPARAMGVLGNEKERISQEKGLSEDPGYLAMAPVRIIRVTGDKIKVHVLMLGGGPELRGKTLRVFHKHNFDVVLDEMVAWAKEAVALLGCQPAILAFGVGRTNFEASALAVEALKDANFDEQSEIEKSITEKVSAEHIGALGLGGESSVLATFVKIGMQRASGWRVVSLRTECCVGPRKAFCEF</sequence>
<name>I9LEW4_9FIRM</name>
<dbReference type="EMBL" id="AKVJ01000022">
    <property type="protein sequence ID" value="EIW19009.1"/>
    <property type="molecule type" value="Genomic_DNA"/>
</dbReference>
<dbReference type="PANTHER" id="PTHR43351">
    <property type="entry name" value="L(+)-TARTRATE DEHYDRATASE SUBUNIT BETA"/>
    <property type="match status" value="1"/>
</dbReference>
<evidence type="ECO:0000256" key="4">
    <source>
        <dbReference type="ARBA" id="ARBA00023004"/>
    </source>
</evidence>
<evidence type="ECO:0000313" key="8">
    <source>
        <dbReference type="EMBL" id="EIW19009.1"/>
    </source>
</evidence>
<protein>
    <submittedName>
        <fullName evidence="8">Hydro-lyase, Fe-S type, tartrate/fumarate subfamily, alpha subunit</fullName>
    </submittedName>
</protein>
<keyword evidence="6 8" id="KW-0456">Lyase</keyword>
<evidence type="ECO:0000256" key="3">
    <source>
        <dbReference type="ARBA" id="ARBA00022723"/>
    </source>
</evidence>
<dbReference type="InterPro" id="IPR004646">
    <property type="entry name" value="Fe-S_hydro-lyase_TtdA-typ_cat"/>
</dbReference>
<dbReference type="GO" id="GO:0046872">
    <property type="term" value="F:metal ion binding"/>
    <property type="evidence" value="ECO:0007669"/>
    <property type="project" value="UniProtKB-KW"/>
</dbReference>
<evidence type="ECO:0000256" key="1">
    <source>
        <dbReference type="ARBA" id="ARBA00008876"/>
    </source>
</evidence>
<dbReference type="Pfam" id="PF05681">
    <property type="entry name" value="Fumerase"/>
    <property type="match status" value="1"/>
</dbReference>
<dbReference type="PATRIC" id="fig|1149862.3.peg.1960"/>
<evidence type="ECO:0000259" key="7">
    <source>
        <dbReference type="Pfam" id="PF05681"/>
    </source>
</evidence>
<accession>I9LEW4</accession>
<evidence type="ECO:0000256" key="6">
    <source>
        <dbReference type="ARBA" id="ARBA00023239"/>
    </source>
</evidence>
<evidence type="ECO:0000256" key="5">
    <source>
        <dbReference type="ARBA" id="ARBA00023014"/>
    </source>
</evidence>
<dbReference type="NCBIfam" id="TIGR00722">
    <property type="entry name" value="ttdA_fumA_fumB"/>
    <property type="match status" value="1"/>
</dbReference>
<feature type="domain" description="Fe-S hydro-lyase tartrate dehydratase alpha-type catalytic" evidence="7">
    <location>
        <begin position="11"/>
        <end position="277"/>
    </location>
</feature>
<evidence type="ECO:0000256" key="2">
    <source>
        <dbReference type="ARBA" id="ARBA00022485"/>
    </source>
</evidence>
<comment type="similarity">
    <text evidence="1">Belongs to the class-I fumarase family.</text>
</comment>
<keyword evidence="2" id="KW-0004">4Fe-4S</keyword>
<dbReference type="GO" id="GO:0016829">
    <property type="term" value="F:lyase activity"/>
    <property type="evidence" value="ECO:0007669"/>
    <property type="project" value="UniProtKB-KW"/>
</dbReference>
<reference evidence="8 9" key="1">
    <citation type="journal article" date="2012" name="J. Bacteriol.">
        <title>Draft Genome Sequences for Two Metal-Reducing Pelosinus fermentans Strains Isolated from a Cr(VI)-Contaminated Site and for Type Strain R7.</title>
        <authorList>
            <person name="Brown S.D."/>
            <person name="Podar M."/>
            <person name="Klingeman D.M."/>
            <person name="Johnson C.M."/>
            <person name="Yang Z.K."/>
            <person name="Utturkar S.M."/>
            <person name="Land M.L."/>
            <person name="Mosher J.J."/>
            <person name="Hurt R.A.Jr."/>
            <person name="Phelps T.J."/>
            <person name="Palumbo A.V."/>
            <person name="Arkin A.P."/>
            <person name="Hazen T.C."/>
            <person name="Elias D.A."/>
        </authorList>
    </citation>
    <scope>NUCLEOTIDE SEQUENCE [LARGE SCALE GENOMIC DNA]</scope>
    <source>
        <strain evidence="8 9">B4</strain>
    </source>
</reference>
<keyword evidence="9" id="KW-1185">Reference proteome</keyword>
<evidence type="ECO:0000313" key="9">
    <source>
        <dbReference type="Proteomes" id="UP000004324"/>
    </source>
</evidence>
<dbReference type="PANTHER" id="PTHR43351:SF2">
    <property type="entry name" value="L(+)-TARTRATE DEHYDRATASE SUBUNIT BETA-RELATED"/>
    <property type="match status" value="1"/>
</dbReference>
<keyword evidence="5" id="KW-0411">Iron-sulfur</keyword>
<comment type="caution">
    <text evidence="8">The sequence shown here is derived from an EMBL/GenBank/DDBJ whole genome shotgun (WGS) entry which is preliminary data.</text>
</comment>
<dbReference type="RefSeq" id="WP_007933550.1">
    <property type="nucleotide sequence ID" value="NZ_AKVJ01000022.1"/>
</dbReference>